<evidence type="ECO:0000256" key="6">
    <source>
        <dbReference type="ARBA" id="ARBA00022989"/>
    </source>
</evidence>
<evidence type="ECO:0000256" key="1">
    <source>
        <dbReference type="ARBA" id="ARBA00004651"/>
    </source>
</evidence>
<feature type="transmembrane region" description="Helical" evidence="10">
    <location>
        <begin position="19"/>
        <end position="35"/>
    </location>
</feature>
<evidence type="ECO:0000256" key="7">
    <source>
        <dbReference type="ARBA" id="ARBA00023136"/>
    </source>
</evidence>
<dbReference type="InterPro" id="IPR024194">
    <property type="entry name" value="Ac/AlaTfrase_AlgI/DltB"/>
</dbReference>
<dbReference type="NCBIfam" id="TIGR04091">
    <property type="entry name" value="LTA_dltB"/>
    <property type="match status" value="1"/>
</dbReference>
<evidence type="ECO:0000256" key="3">
    <source>
        <dbReference type="ARBA" id="ARBA00022475"/>
    </source>
</evidence>
<dbReference type="Proteomes" id="UP000178622">
    <property type="component" value="Unassembled WGS sequence"/>
</dbReference>
<dbReference type="PIRSF" id="PIRSF016636">
    <property type="entry name" value="AlgI_DltB"/>
    <property type="match status" value="1"/>
</dbReference>
<evidence type="ECO:0000256" key="9">
    <source>
        <dbReference type="PIRNR" id="PIRNR016636"/>
    </source>
</evidence>
<feature type="transmembrane region" description="Helical" evidence="10">
    <location>
        <begin position="317"/>
        <end position="334"/>
    </location>
</feature>
<feature type="transmembrane region" description="Helical" evidence="10">
    <location>
        <begin position="340"/>
        <end position="358"/>
    </location>
</feature>
<dbReference type="AlphaFoldDB" id="A0A1E8GLH5"/>
<comment type="similarity">
    <text evidence="2 9">Belongs to the membrane-bound acyltransferase family.</text>
</comment>
<dbReference type="UniPathway" id="UPA00556"/>
<keyword evidence="7 9" id="KW-0472">Membrane</keyword>
<comment type="pathway">
    <text evidence="9">Cell wall biogenesis; lipoteichoic acid biosynthesis.</text>
</comment>
<evidence type="ECO:0000313" key="11">
    <source>
        <dbReference type="EMBL" id="OFI48493.1"/>
    </source>
</evidence>
<feature type="transmembrane region" description="Helical" evidence="10">
    <location>
        <begin position="224"/>
        <end position="243"/>
    </location>
</feature>
<dbReference type="RefSeq" id="WP_070792890.1">
    <property type="nucleotide sequence ID" value="NZ_MKIR01000024.1"/>
</dbReference>
<dbReference type="InterPro" id="IPR051085">
    <property type="entry name" value="MB_O-acyltransferase"/>
</dbReference>
<accession>A0A1E8GLH5</accession>
<comment type="caution">
    <text evidence="11">The sequence shown here is derived from an EMBL/GenBank/DDBJ whole genome shotgun (WGS) entry which is preliminary data.</text>
</comment>
<dbReference type="STRING" id="1859473.BG261_06215"/>
<sequence length="404" mass="47672">MMDFLHKIPNLDAYGNPQYFVYLAIALIPIVVAMYHQKRLHVYEALVQFGFIFVMFTGVKWQQGMALLAYIAWEFIIVGGYMTYRKNANNSIVFYVMTFLSLLPLLMVKLTPAFFGHNSFLGFMGISYLTFRATGMVMTARDGVISDFKPAMFFKFVLFMPTFTSGPIDRYERFEKDYNNMPDKDEYLDMLQKAVWYVMLGFLYKFLIAYVLKEYFQIYLEKAAIANGGISWSLIGYMYVYGLDLYFDFAGYSMFAVAISYLFGIRSPINFNRPFISKNLKDFWNRWHMSLSFWFRDFVFMRLSFLLMKKKVFKSRVTTANVAYIFNMLLMGFWHGVTRFYIAYGLFHGIGLVINDAWLRYKRKHKKEIPHNKFTEIFATFLTLQVVFVGFLIFSGILDKIFFK</sequence>
<evidence type="ECO:0000256" key="2">
    <source>
        <dbReference type="ARBA" id="ARBA00010323"/>
    </source>
</evidence>
<evidence type="ECO:0000256" key="4">
    <source>
        <dbReference type="ARBA" id="ARBA00022679"/>
    </source>
</evidence>
<feature type="transmembrane region" description="Helical" evidence="10">
    <location>
        <begin position="378"/>
        <end position="398"/>
    </location>
</feature>
<evidence type="ECO:0000256" key="5">
    <source>
        <dbReference type="ARBA" id="ARBA00022692"/>
    </source>
</evidence>
<dbReference type="EMBL" id="MKIR01000024">
    <property type="protein sequence ID" value="OFI48493.1"/>
    <property type="molecule type" value="Genomic_DNA"/>
</dbReference>
<reference evidence="12" key="1">
    <citation type="submission" date="2016-09" db="EMBL/GenBank/DDBJ databases">
        <title>Draft genome sequence of a novel species of the family Streptococcaceae isolated from flowers.</title>
        <authorList>
            <person name="Chuah L.-O."/>
            <person name="Yap K.-P."/>
            <person name="Thong K.L."/>
            <person name="Liong M.T."/>
            <person name="Ahmad R."/>
            <person name="Rusul G."/>
        </authorList>
    </citation>
    <scope>NUCLEOTIDE SEQUENCE [LARGE SCALE GENOMIC DNA]</scope>
    <source>
        <strain evidence="12">DF1</strain>
    </source>
</reference>
<organism evidence="11 12">
    <name type="scientific">Floricoccus tropicus</name>
    <dbReference type="NCBI Taxonomy" id="1859473"/>
    <lineage>
        <taxon>Bacteria</taxon>
        <taxon>Bacillati</taxon>
        <taxon>Bacillota</taxon>
        <taxon>Bacilli</taxon>
        <taxon>Lactobacillales</taxon>
        <taxon>Streptococcaceae</taxon>
        <taxon>Floricoccus</taxon>
    </lineage>
</organism>
<keyword evidence="8 9" id="KW-0012">Acyltransferase</keyword>
<dbReference type="GO" id="GO:0005886">
    <property type="term" value="C:plasma membrane"/>
    <property type="evidence" value="ECO:0007669"/>
    <property type="project" value="UniProtKB-SubCell"/>
</dbReference>
<name>A0A1E8GLH5_9LACT</name>
<feature type="transmembrane region" description="Helical" evidence="10">
    <location>
        <begin position="249"/>
        <end position="269"/>
    </location>
</feature>
<dbReference type="GO" id="GO:0070395">
    <property type="term" value="P:lipoteichoic acid biosynthetic process"/>
    <property type="evidence" value="ECO:0007669"/>
    <property type="project" value="UniProtKB-UniRule"/>
</dbReference>
<evidence type="ECO:0000256" key="10">
    <source>
        <dbReference type="SAM" id="Phobius"/>
    </source>
</evidence>
<keyword evidence="4 9" id="KW-0808">Transferase</keyword>
<protein>
    <recommendedName>
        <fullName evidence="9">Teichoic acid D-alanyltransferase</fullName>
        <ecNumber evidence="9">2.3.1.-</ecNumber>
    </recommendedName>
</protein>
<proteinExistence type="inferred from homology"/>
<dbReference type="PIRSF" id="PIRSF500216">
    <property type="entry name" value="DltB"/>
    <property type="match status" value="1"/>
</dbReference>
<feature type="transmembrane region" description="Helical" evidence="10">
    <location>
        <begin position="91"/>
        <end position="108"/>
    </location>
</feature>
<feature type="transmembrane region" description="Helical" evidence="10">
    <location>
        <begin position="42"/>
        <end position="59"/>
    </location>
</feature>
<keyword evidence="12" id="KW-1185">Reference proteome</keyword>
<dbReference type="PANTHER" id="PTHR13285">
    <property type="entry name" value="ACYLTRANSFERASE"/>
    <property type="match status" value="1"/>
</dbReference>
<dbReference type="InterPro" id="IPR004299">
    <property type="entry name" value="MBOAT_fam"/>
</dbReference>
<evidence type="ECO:0000313" key="12">
    <source>
        <dbReference type="Proteomes" id="UP000178622"/>
    </source>
</evidence>
<keyword evidence="5 10" id="KW-0812">Transmembrane</keyword>
<keyword evidence="3 9" id="KW-1003">Cell membrane</keyword>
<keyword evidence="6 10" id="KW-1133">Transmembrane helix</keyword>
<feature type="transmembrane region" description="Helical" evidence="10">
    <location>
        <begin position="194"/>
        <end position="212"/>
    </location>
</feature>
<dbReference type="Pfam" id="PF03062">
    <property type="entry name" value="MBOAT"/>
    <property type="match status" value="1"/>
</dbReference>
<dbReference type="EC" id="2.3.1.-" evidence="9"/>
<dbReference type="PANTHER" id="PTHR13285:SF23">
    <property type="entry name" value="TEICHOIC ACID D-ALANYLTRANSFERASE"/>
    <property type="match status" value="1"/>
</dbReference>
<dbReference type="InterPro" id="IPR024024">
    <property type="entry name" value="DltB"/>
</dbReference>
<dbReference type="GO" id="GO:0016746">
    <property type="term" value="F:acyltransferase activity"/>
    <property type="evidence" value="ECO:0007669"/>
    <property type="project" value="UniProtKB-KW"/>
</dbReference>
<evidence type="ECO:0000256" key="8">
    <source>
        <dbReference type="ARBA" id="ARBA00023315"/>
    </source>
</evidence>
<comment type="subcellular location">
    <subcellularLocation>
        <location evidence="1">Cell membrane</location>
        <topology evidence="1">Multi-pass membrane protein</topology>
    </subcellularLocation>
</comment>
<gene>
    <name evidence="11" type="ORF">BG261_06215</name>
</gene>
<feature type="transmembrane region" description="Helical" evidence="10">
    <location>
        <begin position="65"/>
        <end position="84"/>
    </location>
</feature>
<comment type="function">
    <text evidence="9">O-acyltransferase that catalyzes D-alanylation of both teichoic acid and lipoteichoic acid (LTA). D-alanylation of LTA plays an important role in modulating the properties of the cell wall in Gram-positive bacteria, influencing the net charge of the cell wall. Catalyzes D-alanylation from DltC carrier protein.</text>
</comment>